<sequence length="75" mass="8666">MLLDFINQNLNNCTFILCLGLSLNEEGTKLISCVSDLKLIIMEVSNKQNWIVKQIIQKSLKGFRINFITNDIFIF</sequence>
<name>A0A8S1NUW0_PARPR</name>
<dbReference type="AlphaFoldDB" id="A0A8S1NUW0"/>
<comment type="caution">
    <text evidence="1">The sequence shown here is derived from an EMBL/GenBank/DDBJ whole genome shotgun (WGS) entry which is preliminary data.</text>
</comment>
<accession>A0A8S1NUW0</accession>
<proteinExistence type="predicted"/>
<evidence type="ECO:0000313" key="1">
    <source>
        <dbReference type="EMBL" id="CAD8093305.1"/>
    </source>
</evidence>
<evidence type="ECO:0000313" key="2">
    <source>
        <dbReference type="Proteomes" id="UP000688137"/>
    </source>
</evidence>
<protein>
    <submittedName>
        <fullName evidence="1">Uncharacterized protein</fullName>
    </submittedName>
</protein>
<keyword evidence="2" id="KW-1185">Reference proteome</keyword>
<reference evidence="1" key="1">
    <citation type="submission" date="2021-01" db="EMBL/GenBank/DDBJ databases">
        <authorList>
            <consortium name="Genoscope - CEA"/>
            <person name="William W."/>
        </authorList>
    </citation>
    <scope>NUCLEOTIDE SEQUENCE</scope>
</reference>
<gene>
    <name evidence="1" type="ORF">PPRIM_AZ9-3.1.T0930004</name>
</gene>
<dbReference type="EMBL" id="CAJJDM010000096">
    <property type="protein sequence ID" value="CAD8093305.1"/>
    <property type="molecule type" value="Genomic_DNA"/>
</dbReference>
<dbReference type="Proteomes" id="UP000688137">
    <property type="component" value="Unassembled WGS sequence"/>
</dbReference>
<organism evidence="1 2">
    <name type="scientific">Paramecium primaurelia</name>
    <dbReference type="NCBI Taxonomy" id="5886"/>
    <lineage>
        <taxon>Eukaryota</taxon>
        <taxon>Sar</taxon>
        <taxon>Alveolata</taxon>
        <taxon>Ciliophora</taxon>
        <taxon>Intramacronucleata</taxon>
        <taxon>Oligohymenophorea</taxon>
        <taxon>Peniculida</taxon>
        <taxon>Parameciidae</taxon>
        <taxon>Paramecium</taxon>
    </lineage>
</organism>